<dbReference type="AlphaFoldDB" id="A0AAN9Y4E8"/>
<evidence type="ECO:0000313" key="4">
    <source>
        <dbReference type="EMBL" id="KAK7591034.1"/>
    </source>
</evidence>
<keyword evidence="5" id="KW-1185">Reference proteome</keyword>
<sequence>MKNENENETNEETEQENVENVENNGEETQETSKPSSEYVKELLKEKVSLDPELHSNAMRLLDSEVTKAQSLTGGKPPKPEVRYVDLGKEKPIKVSTKVLVPVKEHPKFNFVGKLLGPKGNSLKRMQEETMTKMAILGRGSMRDKAKEEELRTSLDPKYSHLCDELHVEIQAHAPPAEAYARLAYALAEIRKYLIPDINDEVRQEQLREFQQFSGGPAGGVAPVSGSLPPTRGAPGGRGRGAARGGASRPPLMGPSRGVPPALGGPPHRPPGKAKVLSILDKARSAMDESYGGPDYDDGGYYDAPVPLPYGSAYNGSGYYDDGGYGGRGRKNVAARNESSSWRANVFSNSSSPSPLTFHVVSLFSEWCVSVYNVVFVP</sequence>
<dbReference type="Proteomes" id="UP001367676">
    <property type="component" value="Unassembled WGS sequence"/>
</dbReference>
<dbReference type="GO" id="GO:0000381">
    <property type="term" value="P:regulation of alternative mRNA splicing, via spliceosome"/>
    <property type="evidence" value="ECO:0007669"/>
    <property type="project" value="TreeGrafter"/>
</dbReference>
<comment type="caution">
    <text evidence="4">The sequence shown here is derived from an EMBL/GenBank/DDBJ whole genome shotgun (WGS) entry which is preliminary data.</text>
</comment>
<dbReference type="InterPro" id="IPR004087">
    <property type="entry name" value="KH_dom"/>
</dbReference>
<feature type="region of interest" description="Disordered" evidence="2">
    <location>
        <begin position="1"/>
        <end position="37"/>
    </location>
</feature>
<dbReference type="EMBL" id="JBBCAQ010000022">
    <property type="protein sequence ID" value="KAK7591034.1"/>
    <property type="molecule type" value="Genomic_DNA"/>
</dbReference>
<evidence type="ECO:0000313" key="5">
    <source>
        <dbReference type="Proteomes" id="UP001367676"/>
    </source>
</evidence>
<reference evidence="4 5" key="1">
    <citation type="submission" date="2024-03" db="EMBL/GenBank/DDBJ databases">
        <title>Adaptation during the transition from Ophiocordyceps entomopathogen to insect associate is accompanied by gene loss and intensified selection.</title>
        <authorList>
            <person name="Ward C.M."/>
            <person name="Onetto C.A."/>
            <person name="Borneman A.R."/>
        </authorList>
    </citation>
    <scope>NUCLEOTIDE SEQUENCE [LARGE SCALE GENOMIC DNA]</scope>
    <source>
        <strain evidence="4">AWRI1</strain>
        <tissue evidence="4">Single Adult Female</tissue>
    </source>
</reference>
<dbReference type="InterPro" id="IPR045071">
    <property type="entry name" value="BBP-like"/>
</dbReference>
<accession>A0AAN9Y4E8</accession>
<dbReference type="GO" id="GO:0005634">
    <property type="term" value="C:nucleus"/>
    <property type="evidence" value="ECO:0007669"/>
    <property type="project" value="TreeGrafter"/>
</dbReference>
<feature type="compositionally biased region" description="Acidic residues" evidence="2">
    <location>
        <begin position="1"/>
        <end position="29"/>
    </location>
</feature>
<protein>
    <recommendedName>
        <fullName evidence="3">K Homology domain-containing protein</fullName>
    </recommendedName>
</protein>
<evidence type="ECO:0000256" key="1">
    <source>
        <dbReference type="ARBA" id="ARBA00022884"/>
    </source>
</evidence>
<dbReference type="PANTHER" id="PTHR11208:SF42">
    <property type="entry name" value="QUAKING RELATED 54B, ISOFORM E"/>
    <property type="match status" value="1"/>
</dbReference>
<feature type="compositionally biased region" description="Gly residues" evidence="2">
    <location>
        <begin position="233"/>
        <end position="243"/>
    </location>
</feature>
<dbReference type="GO" id="GO:0003729">
    <property type="term" value="F:mRNA binding"/>
    <property type="evidence" value="ECO:0007669"/>
    <property type="project" value="TreeGrafter"/>
</dbReference>
<name>A0AAN9Y4E8_9HEMI</name>
<feature type="compositionally biased region" description="Low complexity" evidence="2">
    <location>
        <begin position="219"/>
        <end position="232"/>
    </location>
</feature>
<dbReference type="Pfam" id="PF22675">
    <property type="entry name" value="KH-I_KHDC4-BBP"/>
    <property type="match status" value="1"/>
</dbReference>
<keyword evidence="1" id="KW-0694">RNA-binding</keyword>
<evidence type="ECO:0000259" key="3">
    <source>
        <dbReference type="SMART" id="SM00322"/>
    </source>
</evidence>
<evidence type="ECO:0000256" key="2">
    <source>
        <dbReference type="SAM" id="MobiDB-lite"/>
    </source>
</evidence>
<feature type="region of interest" description="Disordered" evidence="2">
    <location>
        <begin position="212"/>
        <end position="273"/>
    </location>
</feature>
<dbReference type="InterPro" id="IPR055256">
    <property type="entry name" value="KH_1_KHDC4/BBP-like"/>
</dbReference>
<dbReference type="PANTHER" id="PTHR11208">
    <property type="entry name" value="RNA-BINDING PROTEIN RELATED"/>
    <property type="match status" value="1"/>
</dbReference>
<dbReference type="CDD" id="cd22384">
    <property type="entry name" value="KH-I_KHDRBS"/>
    <property type="match status" value="1"/>
</dbReference>
<feature type="domain" description="K Homology" evidence="3">
    <location>
        <begin position="92"/>
        <end position="190"/>
    </location>
</feature>
<dbReference type="SMART" id="SM00322">
    <property type="entry name" value="KH"/>
    <property type="match status" value="1"/>
</dbReference>
<dbReference type="Gene3D" id="3.30.1370.10">
    <property type="entry name" value="K Homology domain, type 1"/>
    <property type="match status" value="1"/>
</dbReference>
<dbReference type="InterPro" id="IPR036612">
    <property type="entry name" value="KH_dom_type_1_sf"/>
</dbReference>
<proteinExistence type="predicted"/>
<organism evidence="4 5">
    <name type="scientific">Parthenolecanium corni</name>
    <dbReference type="NCBI Taxonomy" id="536013"/>
    <lineage>
        <taxon>Eukaryota</taxon>
        <taxon>Metazoa</taxon>
        <taxon>Ecdysozoa</taxon>
        <taxon>Arthropoda</taxon>
        <taxon>Hexapoda</taxon>
        <taxon>Insecta</taxon>
        <taxon>Pterygota</taxon>
        <taxon>Neoptera</taxon>
        <taxon>Paraneoptera</taxon>
        <taxon>Hemiptera</taxon>
        <taxon>Sternorrhyncha</taxon>
        <taxon>Coccoidea</taxon>
        <taxon>Coccidae</taxon>
        <taxon>Parthenolecanium</taxon>
    </lineage>
</organism>
<gene>
    <name evidence="4" type="ORF">V9T40_002647</name>
</gene>
<dbReference type="SUPFAM" id="SSF54791">
    <property type="entry name" value="Eukaryotic type KH-domain (KH-domain type I)"/>
    <property type="match status" value="1"/>
</dbReference>